<feature type="compositionally biased region" description="Basic and acidic residues" evidence="2">
    <location>
        <begin position="34"/>
        <end position="43"/>
    </location>
</feature>
<dbReference type="PANTHER" id="PTHR48081:SF25">
    <property type="entry name" value="PUTATIVE (AFU_ORTHOLOGUE AFUA_3G11560)-RELATED"/>
    <property type="match status" value="1"/>
</dbReference>
<organism evidence="4 5">
    <name type="scientific">Hymenoscyphus albidus</name>
    <dbReference type="NCBI Taxonomy" id="595503"/>
    <lineage>
        <taxon>Eukaryota</taxon>
        <taxon>Fungi</taxon>
        <taxon>Dikarya</taxon>
        <taxon>Ascomycota</taxon>
        <taxon>Pezizomycotina</taxon>
        <taxon>Leotiomycetes</taxon>
        <taxon>Helotiales</taxon>
        <taxon>Helotiaceae</taxon>
        <taxon>Hymenoscyphus</taxon>
    </lineage>
</organism>
<reference evidence="4" key="1">
    <citation type="submission" date="2021-07" db="EMBL/GenBank/DDBJ databases">
        <authorList>
            <person name="Durling M."/>
        </authorList>
    </citation>
    <scope>NUCLEOTIDE SEQUENCE</scope>
</reference>
<dbReference type="Proteomes" id="UP000701801">
    <property type="component" value="Unassembled WGS sequence"/>
</dbReference>
<dbReference type="SUPFAM" id="SSF53474">
    <property type="entry name" value="alpha/beta-Hydrolases"/>
    <property type="match status" value="1"/>
</dbReference>
<name>A0A9N9LKZ6_9HELO</name>
<dbReference type="Gene3D" id="3.40.50.1820">
    <property type="entry name" value="alpha/beta hydrolase"/>
    <property type="match status" value="1"/>
</dbReference>
<evidence type="ECO:0000313" key="4">
    <source>
        <dbReference type="EMBL" id="CAG8976043.1"/>
    </source>
</evidence>
<dbReference type="InterPro" id="IPR050300">
    <property type="entry name" value="GDXG_lipolytic_enzyme"/>
</dbReference>
<dbReference type="EMBL" id="CAJVRM010000161">
    <property type="protein sequence ID" value="CAG8976043.1"/>
    <property type="molecule type" value="Genomic_DNA"/>
</dbReference>
<sequence>MAPTTIAEQQKLVKAICNKFISHPVTPWKPISQHQKDKSRDPPARGPIWISRTSFPAPPEEENDLCEALFRVCQQLKQPHQTVAAQSEAPLREIGLKFIGNRIGVASNAPEPDITELETLQALESESARHNTVSQHVALCGRPKLESLLFAIDCHPKISSPGALLDALVAYASLIYPPPGSSHTAVPANKIVLGGDSAGGSLCFSLVKVLLELNKQALKPLLFHGNQVSLPVPAGLAVCSAWADTCDIMPSWHKPDVLDIYGSVNPALVPGFPTDNIWPSTPPREHLYCAASTLDHELVTPAAVKDWTGAPPMRFTCGAFERNIDGNKAVAAQAAKCGVTVQWNEYEGMFHEFMVIASSFPQTKHCYDNWAKACADLADGKMEVPHAISFKIPNFKESDNLGRVTDLSPLPFDEMRRRMLVGNPEREVLTGRKPLKRHSKL</sequence>
<dbReference type="OrthoDB" id="5354320at2759"/>
<feature type="domain" description="Alpha/beta hydrolase fold-3" evidence="3">
    <location>
        <begin position="156"/>
        <end position="354"/>
    </location>
</feature>
<proteinExistence type="predicted"/>
<dbReference type="PANTHER" id="PTHR48081">
    <property type="entry name" value="AB HYDROLASE SUPERFAMILY PROTEIN C4A8.06C"/>
    <property type="match status" value="1"/>
</dbReference>
<keyword evidence="5" id="KW-1185">Reference proteome</keyword>
<accession>A0A9N9LKZ6</accession>
<evidence type="ECO:0000256" key="2">
    <source>
        <dbReference type="SAM" id="MobiDB-lite"/>
    </source>
</evidence>
<dbReference type="InterPro" id="IPR029058">
    <property type="entry name" value="AB_hydrolase_fold"/>
</dbReference>
<evidence type="ECO:0000313" key="5">
    <source>
        <dbReference type="Proteomes" id="UP000701801"/>
    </source>
</evidence>
<evidence type="ECO:0000256" key="1">
    <source>
        <dbReference type="ARBA" id="ARBA00022801"/>
    </source>
</evidence>
<dbReference type="GO" id="GO:0016787">
    <property type="term" value="F:hydrolase activity"/>
    <property type="evidence" value="ECO:0007669"/>
    <property type="project" value="UniProtKB-KW"/>
</dbReference>
<dbReference type="Pfam" id="PF07859">
    <property type="entry name" value="Abhydrolase_3"/>
    <property type="match status" value="1"/>
</dbReference>
<protein>
    <recommendedName>
        <fullName evidence="3">Alpha/beta hydrolase fold-3 domain-containing protein</fullName>
    </recommendedName>
</protein>
<keyword evidence="1" id="KW-0378">Hydrolase</keyword>
<dbReference type="InterPro" id="IPR013094">
    <property type="entry name" value="AB_hydrolase_3"/>
</dbReference>
<comment type="caution">
    <text evidence="4">The sequence shown here is derived from an EMBL/GenBank/DDBJ whole genome shotgun (WGS) entry which is preliminary data.</text>
</comment>
<evidence type="ECO:0000259" key="3">
    <source>
        <dbReference type="Pfam" id="PF07859"/>
    </source>
</evidence>
<dbReference type="AlphaFoldDB" id="A0A9N9LKZ6"/>
<feature type="region of interest" description="Disordered" evidence="2">
    <location>
        <begin position="27"/>
        <end position="54"/>
    </location>
</feature>
<gene>
    <name evidence="4" type="ORF">HYALB_00010324</name>
</gene>